<comment type="caution">
    <text evidence="1">The sequence shown here is derived from an EMBL/GenBank/DDBJ whole genome shotgun (WGS) entry which is preliminary data.</text>
</comment>
<name>A0A498K1F8_MALDO</name>
<organism evidence="1 2">
    <name type="scientific">Malus domestica</name>
    <name type="common">Apple</name>
    <name type="synonym">Pyrus malus</name>
    <dbReference type="NCBI Taxonomy" id="3750"/>
    <lineage>
        <taxon>Eukaryota</taxon>
        <taxon>Viridiplantae</taxon>
        <taxon>Streptophyta</taxon>
        <taxon>Embryophyta</taxon>
        <taxon>Tracheophyta</taxon>
        <taxon>Spermatophyta</taxon>
        <taxon>Magnoliopsida</taxon>
        <taxon>eudicotyledons</taxon>
        <taxon>Gunneridae</taxon>
        <taxon>Pentapetalae</taxon>
        <taxon>rosids</taxon>
        <taxon>fabids</taxon>
        <taxon>Rosales</taxon>
        <taxon>Rosaceae</taxon>
        <taxon>Amygdaloideae</taxon>
        <taxon>Maleae</taxon>
        <taxon>Malus</taxon>
    </lineage>
</organism>
<evidence type="ECO:0000313" key="2">
    <source>
        <dbReference type="Proteomes" id="UP000290289"/>
    </source>
</evidence>
<protein>
    <submittedName>
        <fullName evidence="1">Uncharacterized protein</fullName>
    </submittedName>
</protein>
<keyword evidence="2" id="KW-1185">Reference proteome</keyword>
<dbReference type="GO" id="GO:0006515">
    <property type="term" value="P:protein quality control for misfolded or incompletely synthesized proteins"/>
    <property type="evidence" value="ECO:0007669"/>
    <property type="project" value="TreeGrafter"/>
</dbReference>
<dbReference type="GO" id="GO:0004176">
    <property type="term" value="F:ATP-dependent peptidase activity"/>
    <property type="evidence" value="ECO:0007669"/>
    <property type="project" value="TreeGrafter"/>
</dbReference>
<evidence type="ECO:0000313" key="1">
    <source>
        <dbReference type="EMBL" id="RXH99754.1"/>
    </source>
</evidence>
<dbReference type="STRING" id="3750.A0A498K1F8"/>
<dbReference type="SUPFAM" id="SSF52096">
    <property type="entry name" value="ClpP/crotonase"/>
    <property type="match status" value="1"/>
</dbReference>
<dbReference type="GO" id="GO:0004252">
    <property type="term" value="F:serine-type endopeptidase activity"/>
    <property type="evidence" value="ECO:0007669"/>
    <property type="project" value="TreeGrafter"/>
</dbReference>
<dbReference type="AlphaFoldDB" id="A0A498K1F8"/>
<dbReference type="Gene3D" id="3.90.226.10">
    <property type="entry name" value="2-enoyl-CoA Hydratase, Chain A, domain 1"/>
    <property type="match status" value="1"/>
</dbReference>
<dbReference type="GO" id="GO:0009368">
    <property type="term" value="C:endopeptidase Clp complex"/>
    <property type="evidence" value="ECO:0007669"/>
    <property type="project" value="TreeGrafter"/>
</dbReference>
<dbReference type="Proteomes" id="UP000290289">
    <property type="component" value="Chromosome 5"/>
</dbReference>
<dbReference type="InterPro" id="IPR029045">
    <property type="entry name" value="ClpP/crotonase-like_dom_sf"/>
</dbReference>
<reference evidence="1 2" key="1">
    <citation type="submission" date="2018-10" db="EMBL/GenBank/DDBJ databases">
        <title>A high-quality apple genome assembly.</title>
        <authorList>
            <person name="Hu J."/>
        </authorList>
    </citation>
    <scope>NUCLEOTIDE SEQUENCE [LARGE SCALE GENOMIC DNA]</scope>
    <source>
        <strain evidence="2">cv. HFTH1</strain>
        <tissue evidence="1">Young leaf</tissue>
    </source>
</reference>
<accession>A0A498K1F8</accession>
<gene>
    <name evidence="1" type="ORF">DVH24_021556</name>
</gene>
<dbReference type="EMBL" id="RDQH01000331">
    <property type="protein sequence ID" value="RXH99754.1"/>
    <property type="molecule type" value="Genomic_DNA"/>
</dbReference>
<dbReference type="GO" id="GO:0051117">
    <property type="term" value="F:ATPase binding"/>
    <property type="evidence" value="ECO:0007669"/>
    <property type="project" value="TreeGrafter"/>
</dbReference>
<dbReference type="InterPro" id="IPR023562">
    <property type="entry name" value="ClpP/TepA"/>
</dbReference>
<dbReference type="PANTHER" id="PTHR10381:SF11">
    <property type="entry name" value="ATP-DEPENDENT CLP PROTEASE PROTEOLYTIC SUBUNIT, MITOCHONDRIAL"/>
    <property type="match status" value="1"/>
</dbReference>
<feature type="non-terminal residue" evidence="1">
    <location>
        <position position="1"/>
    </location>
</feature>
<proteinExistence type="predicted"/>
<dbReference type="Pfam" id="PF00574">
    <property type="entry name" value="CLP_protease"/>
    <property type="match status" value="1"/>
</dbReference>
<sequence>SRLDFCCSKNSDFVHQHLAPSVGNDTKNYVEPINPIPHLRVLLLVFSHDERPNAKPLASSRPWPSSLRNYNLILMVIEHSSQGEHAYDIFSRLLKEQIICTNGPINDDTSHVIVAQLLFLESENPSKPSHMYLNSNRE</sequence>
<dbReference type="PANTHER" id="PTHR10381">
    <property type="entry name" value="ATP-DEPENDENT CLP PROTEASE PROTEOLYTIC SUBUNIT"/>
    <property type="match status" value="1"/>
</dbReference>